<keyword evidence="1" id="KW-1188">Viral release from host cell</keyword>
<sequence>MRFAGYAALFDRVDRAGDVIRAGAFAGAGAVALLWQHRGAAVGRVSVAEDRHGLRVEGVVDDPRVAALVAARALDGLSVGYRPLVVRQGARRELLRVALVEVSLVSVPMQPLARIERLG</sequence>
<keyword evidence="2 5" id="KW-0645">Protease</keyword>
<gene>
    <name evidence="5" type="ORF">M9979_09170</name>
</gene>
<evidence type="ECO:0000313" key="6">
    <source>
        <dbReference type="Proteomes" id="UP001139486"/>
    </source>
</evidence>
<evidence type="ECO:0000313" key="5">
    <source>
        <dbReference type="EMBL" id="MCP3735038.1"/>
    </source>
</evidence>
<protein>
    <submittedName>
        <fullName evidence="5">HK97 family phage prohead protease</fullName>
    </submittedName>
</protein>
<dbReference type="InterPro" id="IPR054613">
    <property type="entry name" value="Peptidase_S78_dom"/>
</dbReference>
<proteinExistence type="predicted"/>
<reference evidence="5" key="1">
    <citation type="submission" date="2022-05" db="EMBL/GenBank/DDBJ databases">
        <title>Sphingomonas sp. strain RP10 Genome sequencing and assembly.</title>
        <authorList>
            <person name="Kim I."/>
        </authorList>
    </citation>
    <scope>NUCLEOTIDE SEQUENCE</scope>
    <source>
        <strain evidence="5">RP10</strain>
    </source>
</reference>
<evidence type="ECO:0000256" key="1">
    <source>
        <dbReference type="ARBA" id="ARBA00022612"/>
    </source>
</evidence>
<keyword evidence="6" id="KW-1185">Reference proteome</keyword>
<evidence type="ECO:0000256" key="2">
    <source>
        <dbReference type="ARBA" id="ARBA00022670"/>
    </source>
</evidence>
<dbReference type="EMBL" id="JAMLDY010000009">
    <property type="protein sequence ID" value="MCP3735038.1"/>
    <property type="molecule type" value="Genomic_DNA"/>
</dbReference>
<dbReference type="AlphaFoldDB" id="A0A9X2HPZ6"/>
<dbReference type="Pfam" id="PF04586">
    <property type="entry name" value="Peptidase_S78"/>
    <property type="match status" value="1"/>
</dbReference>
<dbReference type="GO" id="GO:0008233">
    <property type="term" value="F:peptidase activity"/>
    <property type="evidence" value="ECO:0007669"/>
    <property type="project" value="UniProtKB-KW"/>
</dbReference>
<dbReference type="SUPFAM" id="SSF50789">
    <property type="entry name" value="Herpes virus serine proteinase, assemblin"/>
    <property type="match status" value="1"/>
</dbReference>
<accession>A0A9X2HPZ6</accession>
<dbReference type="RefSeq" id="WP_254289115.1">
    <property type="nucleotide sequence ID" value="NZ_JAMLDY010000009.1"/>
</dbReference>
<evidence type="ECO:0000256" key="3">
    <source>
        <dbReference type="ARBA" id="ARBA00022801"/>
    </source>
</evidence>
<feature type="domain" description="Prohead serine protease" evidence="4">
    <location>
        <begin position="3"/>
        <end position="116"/>
    </location>
</feature>
<evidence type="ECO:0000259" key="4">
    <source>
        <dbReference type="Pfam" id="PF04586"/>
    </source>
</evidence>
<organism evidence="5 6">
    <name type="scientific">Sphingomonas liriopis</name>
    <dbReference type="NCBI Taxonomy" id="2949094"/>
    <lineage>
        <taxon>Bacteria</taxon>
        <taxon>Pseudomonadati</taxon>
        <taxon>Pseudomonadota</taxon>
        <taxon>Alphaproteobacteria</taxon>
        <taxon>Sphingomonadales</taxon>
        <taxon>Sphingomonadaceae</taxon>
        <taxon>Sphingomonas</taxon>
    </lineage>
</organism>
<dbReference type="GO" id="GO:0006508">
    <property type="term" value="P:proteolysis"/>
    <property type="evidence" value="ECO:0007669"/>
    <property type="project" value="UniProtKB-KW"/>
</dbReference>
<comment type="caution">
    <text evidence="5">The sequence shown here is derived from an EMBL/GenBank/DDBJ whole genome shotgun (WGS) entry which is preliminary data.</text>
</comment>
<keyword evidence="3" id="KW-0378">Hydrolase</keyword>
<dbReference type="Proteomes" id="UP001139486">
    <property type="component" value="Unassembled WGS sequence"/>
</dbReference>
<name>A0A9X2HPZ6_9SPHN</name>